<organism evidence="1 2">
    <name type="scientific">Punica granatum</name>
    <name type="common">Pomegranate</name>
    <dbReference type="NCBI Taxonomy" id="22663"/>
    <lineage>
        <taxon>Eukaryota</taxon>
        <taxon>Viridiplantae</taxon>
        <taxon>Streptophyta</taxon>
        <taxon>Embryophyta</taxon>
        <taxon>Tracheophyta</taxon>
        <taxon>Spermatophyta</taxon>
        <taxon>Magnoliopsida</taxon>
        <taxon>eudicotyledons</taxon>
        <taxon>Gunneridae</taxon>
        <taxon>Pentapetalae</taxon>
        <taxon>rosids</taxon>
        <taxon>malvids</taxon>
        <taxon>Myrtales</taxon>
        <taxon>Lythraceae</taxon>
        <taxon>Punica</taxon>
    </lineage>
</organism>
<comment type="caution">
    <text evidence="1">The sequence shown here is derived from an EMBL/GenBank/DDBJ whole genome shotgun (WGS) entry which is preliminary data.</text>
</comment>
<accession>A0A2I0KU24</accession>
<evidence type="ECO:0000313" key="2">
    <source>
        <dbReference type="Proteomes" id="UP000233551"/>
    </source>
</evidence>
<dbReference type="AlphaFoldDB" id="A0A2I0KU24"/>
<proteinExistence type="predicted"/>
<keyword evidence="2" id="KW-1185">Reference proteome</keyword>
<evidence type="ECO:0000313" key="1">
    <source>
        <dbReference type="EMBL" id="PKI71987.1"/>
    </source>
</evidence>
<sequence>MVVADLICGSHMAWSWLGWLAMGPTRFERSMIDSLNVPRKIFNFAPRRIHMCFVALVRYVLSKMDPDCSLATWPAYQEPENATYCLSASFLQPRNAHPLLIQPARKLNINFGFSAGN</sequence>
<gene>
    <name evidence="1" type="ORF">CRG98_007603</name>
</gene>
<dbReference type="Proteomes" id="UP000233551">
    <property type="component" value="Unassembled WGS sequence"/>
</dbReference>
<dbReference type="EMBL" id="PGOL01000344">
    <property type="protein sequence ID" value="PKI71987.1"/>
    <property type="molecule type" value="Genomic_DNA"/>
</dbReference>
<protein>
    <submittedName>
        <fullName evidence="1">Uncharacterized protein</fullName>
    </submittedName>
</protein>
<name>A0A2I0KU24_PUNGR</name>
<reference evidence="1 2" key="1">
    <citation type="submission" date="2017-11" db="EMBL/GenBank/DDBJ databases">
        <title>De-novo sequencing of pomegranate (Punica granatum L.) genome.</title>
        <authorList>
            <person name="Akparov Z."/>
            <person name="Amiraslanov A."/>
            <person name="Hajiyeva S."/>
            <person name="Abbasov M."/>
            <person name="Kaur K."/>
            <person name="Hamwieh A."/>
            <person name="Solovyev V."/>
            <person name="Salamov A."/>
            <person name="Braich B."/>
            <person name="Kosarev P."/>
            <person name="Mahmoud A."/>
            <person name="Hajiyev E."/>
            <person name="Babayeva S."/>
            <person name="Izzatullayeva V."/>
            <person name="Mammadov A."/>
            <person name="Mammadov A."/>
            <person name="Sharifova S."/>
            <person name="Ojaghi J."/>
            <person name="Eynullazada K."/>
            <person name="Bayramov B."/>
            <person name="Abdulazimova A."/>
            <person name="Shahmuradov I."/>
        </authorList>
    </citation>
    <scope>NUCLEOTIDE SEQUENCE [LARGE SCALE GENOMIC DNA]</scope>
    <source>
        <strain evidence="2">cv. AG2017</strain>
        <tissue evidence="1">Leaf</tissue>
    </source>
</reference>